<gene>
    <name evidence="2" type="ordered locus">Dhaf_3035</name>
</gene>
<evidence type="ECO:0000313" key="3">
    <source>
        <dbReference type="Proteomes" id="UP000007726"/>
    </source>
</evidence>
<evidence type="ECO:0000313" key="2">
    <source>
        <dbReference type="EMBL" id="ACL21058.1"/>
    </source>
</evidence>
<name>B8FZZ7_DESHD</name>
<feature type="region of interest" description="Disordered" evidence="1">
    <location>
        <begin position="119"/>
        <end position="411"/>
    </location>
</feature>
<reference evidence="2 3" key="1">
    <citation type="journal article" date="2012" name="BMC Microbiol.">
        <title>Genome sequence of Desulfitobacterium hafniense DCB-2, a Gram-positive anaerobe capable of dehalogenation and metal reduction.</title>
        <authorList>
            <person name="Kim S.H."/>
            <person name="Harzman C."/>
            <person name="Davis J.K."/>
            <person name="Hutcheson R."/>
            <person name="Broderick J.B."/>
            <person name="Marsh T.L."/>
            <person name="Tiedje J.M."/>
        </authorList>
    </citation>
    <scope>NUCLEOTIDE SEQUENCE [LARGE SCALE GENOMIC DNA]</scope>
    <source>
        <strain evidence="3">DSM 10664 / DCB-2</strain>
    </source>
</reference>
<dbReference type="Proteomes" id="UP000007726">
    <property type="component" value="Chromosome"/>
</dbReference>
<dbReference type="EMBL" id="CP001336">
    <property type="protein sequence ID" value="ACL21058.1"/>
    <property type="molecule type" value="Genomic_DNA"/>
</dbReference>
<accession>B8FZZ7</accession>
<dbReference type="KEGG" id="dhd:Dhaf_3035"/>
<protein>
    <submittedName>
        <fullName evidence="2">Uncharacterized protein</fullName>
    </submittedName>
</protein>
<sequence>MELQGLGSINLPLKNQGIQPGQRFLIEVIHRDPSGKAQIRIGGQVIPALLETSAQPGEKFLATVQRIDASGIVLARDKSTIGDKAALLDPQGIERLYIEFGQNKENSLSNLLRQILSDGKGTSVPSDGKGVPVPSDGKGTPVPSDGKGTPVPNDGKGAPVPSDGKGTPVPSDGKGTPVPSDGKGTPVPSDGKGTPVPSDGKGTPVPSDGKGTPVPSDGKGTPVPSDGKGTPVPSDGKGTPVPSDGKGTPVPSDGKGTPVPSDGKGTPVPSDGKGTPVPSDGKGTPVPSDGKGTPVPSDGKGTPVPSDGKGTPVPSDGKGTPVPSDGKGTPVPSDGKGTPVPSDGKGASAPGDGKSTPAPGDGKGAPVPSDGKGTPVPSDGKGTPILSDGKGAPVANDGKGAPVLSDGKSSPVLNEAKVVQLSEGKNLNAPGSVQNDSDAERIGLTSKELIASFVNNTVPQWSSLSKDGFMQLFLLFRGLGLDYERRLKNLDSSKDPEKSNLQAELKRSLKGILLSLLTRGGGNGDEKSLATNLLDRLTGQQILLQGGNSEAPFYLMEIPLQSEGELYNQTLAIKASRKGNKLDLDHCRLALRAETPTLGELGLEGWIYEAQLTLKVFSDNPERLQSLVEENFAHTREIFNQMGMSLHPITVGPLETADEFHRFLKGELREGVDYQV</sequence>
<organism evidence="2 3">
    <name type="scientific">Desulfitobacterium hafniense (strain DSM 10664 / DCB-2)</name>
    <dbReference type="NCBI Taxonomy" id="272564"/>
    <lineage>
        <taxon>Bacteria</taxon>
        <taxon>Bacillati</taxon>
        <taxon>Bacillota</taxon>
        <taxon>Clostridia</taxon>
        <taxon>Eubacteriales</taxon>
        <taxon>Desulfitobacteriaceae</taxon>
        <taxon>Desulfitobacterium</taxon>
    </lineage>
</organism>
<dbReference type="RefSeq" id="WP_015944341.1">
    <property type="nucleotide sequence ID" value="NC_011830.1"/>
</dbReference>
<dbReference type="HOGENOM" id="CLU_464400_0_0_9"/>
<dbReference type="AlphaFoldDB" id="B8FZZ7"/>
<evidence type="ECO:0000256" key="1">
    <source>
        <dbReference type="SAM" id="MobiDB-lite"/>
    </source>
</evidence>
<proteinExistence type="predicted"/>